<proteinExistence type="predicted"/>
<dbReference type="KEGG" id="foc:127750735"/>
<dbReference type="OrthoDB" id="8065885at2759"/>
<dbReference type="PANTHER" id="PTHR37984:SF5">
    <property type="entry name" value="PROTEIN NYNRIN-LIKE"/>
    <property type="match status" value="1"/>
</dbReference>
<dbReference type="GO" id="GO:0003676">
    <property type="term" value="F:nucleic acid binding"/>
    <property type="evidence" value="ECO:0007669"/>
    <property type="project" value="InterPro"/>
</dbReference>
<organism evidence="3 4">
    <name type="scientific">Frankliniella occidentalis</name>
    <name type="common">Western flower thrips</name>
    <name type="synonym">Euthrips occidentalis</name>
    <dbReference type="NCBI Taxonomy" id="133901"/>
    <lineage>
        <taxon>Eukaryota</taxon>
        <taxon>Metazoa</taxon>
        <taxon>Ecdysozoa</taxon>
        <taxon>Arthropoda</taxon>
        <taxon>Hexapoda</taxon>
        <taxon>Insecta</taxon>
        <taxon>Pterygota</taxon>
        <taxon>Neoptera</taxon>
        <taxon>Paraneoptera</taxon>
        <taxon>Thysanoptera</taxon>
        <taxon>Terebrantia</taxon>
        <taxon>Thripoidea</taxon>
        <taxon>Thripidae</taxon>
        <taxon>Frankliniella</taxon>
    </lineage>
</organism>
<dbReference type="SUPFAM" id="SSF53098">
    <property type="entry name" value="Ribonuclease H-like"/>
    <property type="match status" value="1"/>
</dbReference>
<evidence type="ECO:0000256" key="1">
    <source>
        <dbReference type="ARBA" id="ARBA00012493"/>
    </source>
</evidence>
<keyword evidence="3" id="KW-1185">Reference proteome</keyword>
<evidence type="ECO:0000313" key="3">
    <source>
        <dbReference type="Proteomes" id="UP000504606"/>
    </source>
</evidence>
<dbReference type="Proteomes" id="UP000504606">
    <property type="component" value="Unplaced"/>
</dbReference>
<evidence type="ECO:0000259" key="2">
    <source>
        <dbReference type="Pfam" id="PF17921"/>
    </source>
</evidence>
<protein>
    <recommendedName>
        <fullName evidence="1">RNA-directed DNA polymerase</fullName>
        <ecNumber evidence="1">2.7.7.49</ecNumber>
    </recommendedName>
</protein>
<dbReference type="EC" id="2.7.7.49" evidence="1"/>
<dbReference type="Gene3D" id="3.30.420.10">
    <property type="entry name" value="Ribonuclease H-like superfamily/Ribonuclease H"/>
    <property type="match status" value="1"/>
</dbReference>
<feature type="domain" description="Integrase zinc-binding" evidence="2">
    <location>
        <begin position="61"/>
        <end position="114"/>
    </location>
</feature>
<dbReference type="InterPro" id="IPR041588">
    <property type="entry name" value="Integrase_H2C2"/>
</dbReference>
<dbReference type="Gene3D" id="1.10.340.70">
    <property type="match status" value="1"/>
</dbReference>
<dbReference type="PANTHER" id="PTHR37984">
    <property type="entry name" value="PROTEIN CBG26694"/>
    <property type="match status" value="1"/>
</dbReference>
<evidence type="ECO:0000313" key="4">
    <source>
        <dbReference type="RefSeq" id="XP_052129081.1"/>
    </source>
</evidence>
<dbReference type="InterPro" id="IPR012337">
    <property type="entry name" value="RNaseH-like_sf"/>
</dbReference>
<gene>
    <name evidence="4" type="primary">LOC127750735</name>
</gene>
<dbReference type="RefSeq" id="XP_052129081.1">
    <property type="nucleotide sequence ID" value="XM_052273121.1"/>
</dbReference>
<dbReference type="Pfam" id="PF17921">
    <property type="entry name" value="Integrase_H2C2"/>
    <property type="match status" value="1"/>
</dbReference>
<accession>A0A9C6X4M1</accession>
<dbReference type="GeneID" id="127750735"/>
<name>A0A9C6X4M1_FRAOC</name>
<dbReference type="GO" id="GO:0003964">
    <property type="term" value="F:RNA-directed DNA polymerase activity"/>
    <property type="evidence" value="ECO:0007669"/>
    <property type="project" value="UniProtKB-EC"/>
</dbReference>
<dbReference type="FunFam" id="1.10.340.70:FF:000003">
    <property type="entry name" value="Protein CBG25708"/>
    <property type="match status" value="1"/>
</dbReference>
<dbReference type="AlphaFoldDB" id="A0A9C6X4M1"/>
<dbReference type="InterPro" id="IPR036397">
    <property type="entry name" value="RNaseH_sf"/>
</dbReference>
<dbReference type="InterPro" id="IPR050951">
    <property type="entry name" value="Retrovirus_Pol_polyprotein"/>
</dbReference>
<sequence>MSAVDIAENTSRIPVLKKVMRHVMYGWPDNYKEENLKPFHKIRLELTAENNCVLWGGRVVIPLSLHLKVLDLLHETHPGGSRMKSPARSYVWWPNMDEQIEDLVKDCGVCQALQSSIPHDNYVPWSWPTRRCQRLHMDFGHFQGSEFLVILDAHSKWPSVHVMPKTDCVAVIEVLRSLFAAYGPEL</sequence>
<reference evidence="4" key="1">
    <citation type="submission" date="2025-08" db="UniProtKB">
        <authorList>
            <consortium name="RefSeq"/>
        </authorList>
    </citation>
    <scope>IDENTIFICATION</scope>
    <source>
        <tissue evidence="4">Whole organism</tissue>
    </source>
</reference>